<dbReference type="PRINTS" id="PR01705">
    <property type="entry name" value="TSP1REPEAT"/>
</dbReference>
<dbReference type="Proteomes" id="UP001497482">
    <property type="component" value="Chromosome 7"/>
</dbReference>
<dbReference type="SUPFAM" id="SSF82895">
    <property type="entry name" value="TSP-1 type 1 repeat"/>
    <property type="match status" value="1"/>
</dbReference>
<dbReference type="PANTHER" id="PTHR13723:SF312">
    <property type="entry name" value="THROMBOSPONDIN TYPE-1 DOMAIN-CONTAINING PROTEIN 4-LIKE ISOFORM X1"/>
    <property type="match status" value="1"/>
</dbReference>
<keyword evidence="4" id="KW-0732">Signal</keyword>
<feature type="region of interest" description="Disordered" evidence="3">
    <location>
        <begin position="252"/>
        <end position="377"/>
    </location>
</feature>
<comment type="subcellular location">
    <subcellularLocation>
        <location evidence="1">Secreted</location>
    </subcellularLocation>
</comment>
<dbReference type="GO" id="GO:0006508">
    <property type="term" value="P:proteolysis"/>
    <property type="evidence" value="ECO:0007669"/>
    <property type="project" value="TreeGrafter"/>
</dbReference>
<dbReference type="GO" id="GO:0031012">
    <property type="term" value="C:extracellular matrix"/>
    <property type="evidence" value="ECO:0007669"/>
    <property type="project" value="TreeGrafter"/>
</dbReference>
<dbReference type="InterPro" id="IPR050439">
    <property type="entry name" value="ADAMTS_ADAMTS-like"/>
</dbReference>
<feature type="chain" id="PRO_5043976918" description="ADAMTS-like protein 4" evidence="4">
    <location>
        <begin position="19"/>
        <end position="505"/>
    </location>
</feature>
<reference evidence="5 6" key="1">
    <citation type="submission" date="2024-04" db="EMBL/GenBank/DDBJ databases">
        <authorList>
            <person name="Waldvogel A.-M."/>
            <person name="Schoenle A."/>
        </authorList>
    </citation>
    <scope>NUCLEOTIDE SEQUENCE [LARGE SCALE GENOMIC DNA]</scope>
</reference>
<evidence type="ECO:0000256" key="2">
    <source>
        <dbReference type="ARBA" id="ARBA00022525"/>
    </source>
</evidence>
<dbReference type="InterPro" id="IPR036383">
    <property type="entry name" value="TSP1_rpt_sf"/>
</dbReference>
<evidence type="ECO:0000256" key="3">
    <source>
        <dbReference type="SAM" id="MobiDB-lite"/>
    </source>
</evidence>
<dbReference type="GO" id="GO:0005576">
    <property type="term" value="C:extracellular region"/>
    <property type="evidence" value="ECO:0007669"/>
    <property type="project" value="UniProtKB-SubCell"/>
</dbReference>
<feature type="compositionally biased region" description="Polar residues" evidence="3">
    <location>
        <begin position="330"/>
        <end position="340"/>
    </location>
</feature>
<dbReference type="GO" id="GO:0030198">
    <property type="term" value="P:extracellular matrix organization"/>
    <property type="evidence" value="ECO:0007669"/>
    <property type="project" value="TreeGrafter"/>
</dbReference>
<dbReference type="InterPro" id="IPR000884">
    <property type="entry name" value="TSP1_rpt"/>
</dbReference>
<keyword evidence="2" id="KW-0964">Secreted</keyword>
<dbReference type="PROSITE" id="PS50092">
    <property type="entry name" value="TSP1"/>
    <property type="match status" value="1"/>
</dbReference>
<evidence type="ECO:0000313" key="5">
    <source>
        <dbReference type="EMBL" id="CAL1611062.1"/>
    </source>
</evidence>
<dbReference type="Pfam" id="PF00090">
    <property type="entry name" value="TSP_1"/>
    <property type="match status" value="1"/>
</dbReference>
<dbReference type="EMBL" id="OZ035829">
    <property type="protein sequence ID" value="CAL1611062.1"/>
    <property type="molecule type" value="Genomic_DNA"/>
</dbReference>
<protein>
    <recommendedName>
        <fullName evidence="7">ADAMTS-like protein 4</fullName>
    </recommendedName>
</protein>
<accession>A0AAV2MCL4</accession>
<proteinExistence type="predicted"/>
<dbReference type="AlphaFoldDB" id="A0AAV2MCL4"/>
<organism evidence="5 6">
    <name type="scientific">Knipowitschia caucasica</name>
    <name type="common">Caucasian dwarf goby</name>
    <name type="synonym">Pomatoschistus caucasicus</name>
    <dbReference type="NCBI Taxonomy" id="637954"/>
    <lineage>
        <taxon>Eukaryota</taxon>
        <taxon>Metazoa</taxon>
        <taxon>Chordata</taxon>
        <taxon>Craniata</taxon>
        <taxon>Vertebrata</taxon>
        <taxon>Euteleostomi</taxon>
        <taxon>Actinopterygii</taxon>
        <taxon>Neopterygii</taxon>
        <taxon>Teleostei</taxon>
        <taxon>Neoteleostei</taxon>
        <taxon>Acanthomorphata</taxon>
        <taxon>Gobiaria</taxon>
        <taxon>Gobiiformes</taxon>
        <taxon>Gobioidei</taxon>
        <taxon>Gobiidae</taxon>
        <taxon>Gobiinae</taxon>
        <taxon>Knipowitschia</taxon>
    </lineage>
</organism>
<evidence type="ECO:0000256" key="4">
    <source>
        <dbReference type="SAM" id="SignalP"/>
    </source>
</evidence>
<keyword evidence="6" id="KW-1185">Reference proteome</keyword>
<evidence type="ECO:0000313" key="6">
    <source>
        <dbReference type="Proteomes" id="UP001497482"/>
    </source>
</evidence>
<sequence length="505" mass="56021">MRFAVLFRLYVLWGCVVAATSASKATKRKVAGRKSRQVFEAEPVDGVWSDWGEWSQCSQTCGVGVSLRNRQCIAPPPPQLPPLTHSPPNWAGYLPGGVRTPVSSPLRPFYPRHPGQHVPYHASAYPNNHNQGLPLYRNTPADGGGPPVPAQANPSSSLYQPDFSPASQDPNPVFQSPYHPSSQSHNNQPARVIRRPTNPAPARSGGGGNRRSVSNNKEAGATRRSSPIRPGQFGYGRVPFSLPLHRQNRQARHTINGTDITPSSTSDLDVNENNNQKEQREEAVFEEDQESTGTESPTTTTTTRKPYRHVVRQAYPDPRPRERAPPFQFSRRQFNWNSVTAPPPPVPAQSHLNSPGSPYAPPLHRPNHLNWEREHQPPTGNVYPLQHPSVPYGGTEAGQGGGRVVYRCSGSEKEYRRCFSQPLCLRVVSSSPVIVRSFPGSNTGLLSLNTYLDGNFLLLLRYKDCVCTWPPPEYTPLQWPFTHDYHLPELQEPLVTTQAIIPRAA</sequence>
<evidence type="ECO:0008006" key="7">
    <source>
        <dbReference type="Google" id="ProtNLM"/>
    </source>
</evidence>
<feature type="compositionally biased region" description="Polar residues" evidence="3">
    <location>
        <begin position="253"/>
        <end position="268"/>
    </location>
</feature>
<dbReference type="SMART" id="SM00209">
    <property type="entry name" value="TSP1"/>
    <property type="match status" value="1"/>
</dbReference>
<feature type="region of interest" description="Disordered" evidence="3">
    <location>
        <begin position="105"/>
        <end position="239"/>
    </location>
</feature>
<feature type="compositionally biased region" description="Low complexity" evidence="3">
    <location>
        <begin position="291"/>
        <end position="303"/>
    </location>
</feature>
<dbReference type="GO" id="GO:0004222">
    <property type="term" value="F:metalloendopeptidase activity"/>
    <property type="evidence" value="ECO:0007669"/>
    <property type="project" value="TreeGrafter"/>
</dbReference>
<dbReference type="Gene3D" id="2.20.100.10">
    <property type="entry name" value="Thrombospondin type-1 (TSP1) repeat"/>
    <property type="match status" value="1"/>
</dbReference>
<dbReference type="PANTHER" id="PTHR13723">
    <property type="entry name" value="ADAMTS A DISINTEGRIN AND METALLOPROTEASE WITH THROMBOSPONDIN MOTIFS PROTEASE"/>
    <property type="match status" value="1"/>
</dbReference>
<feature type="compositionally biased region" description="Polar residues" evidence="3">
    <location>
        <begin position="152"/>
        <end position="189"/>
    </location>
</feature>
<name>A0AAV2MCL4_KNICA</name>
<evidence type="ECO:0000256" key="1">
    <source>
        <dbReference type="ARBA" id="ARBA00004613"/>
    </source>
</evidence>
<gene>
    <name evidence="5" type="ORF">KC01_LOCUS37545</name>
</gene>
<feature type="signal peptide" evidence="4">
    <location>
        <begin position="1"/>
        <end position="18"/>
    </location>
</feature>